<evidence type="ECO:0000313" key="2">
    <source>
        <dbReference type="EMBL" id="CAJ1942006.1"/>
    </source>
</evidence>
<dbReference type="EMBL" id="CAKOGP040001112">
    <property type="protein sequence ID" value="CAJ1942006.1"/>
    <property type="molecule type" value="Genomic_DNA"/>
</dbReference>
<organism evidence="2 3">
    <name type="scientific">Cylindrotheca closterium</name>
    <dbReference type="NCBI Taxonomy" id="2856"/>
    <lineage>
        <taxon>Eukaryota</taxon>
        <taxon>Sar</taxon>
        <taxon>Stramenopiles</taxon>
        <taxon>Ochrophyta</taxon>
        <taxon>Bacillariophyta</taxon>
        <taxon>Bacillariophyceae</taxon>
        <taxon>Bacillariophycidae</taxon>
        <taxon>Bacillariales</taxon>
        <taxon>Bacillariaceae</taxon>
        <taxon>Cylindrotheca</taxon>
    </lineage>
</organism>
<dbReference type="AlphaFoldDB" id="A0AAD2CRG3"/>
<dbReference type="Gene3D" id="3.30.930.10">
    <property type="entry name" value="Bira Bifunctional Protein, Domain 2"/>
    <property type="match status" value="1"/>
</dbReference>
<dbReference type="Proteomes" id="UP001295423">
    <property type="component" value="Unassembled WGS sequence"/>
</dbReference>
<dbReference type="InterPro" id="IPR045864">
    <property type="entry name" value="aa-tRNA-synth_II/BPL/LPL"/>
</dbReference>
<gene>
    <name evidence="2" type="ORF">CYCCA115_LOCUS7731</name>
</gene>
<dbReference type="InterPro" id="IPR053264">
    <property type="entry name" value="Lipoate-ligase_2_inactive"/>
</dbReference>
<name>A0AAD2CRG3_9STRA</name>
<dbReference type="PANTHER" id="PTHR43506">
    <property type="entry name" value="BIOTIN/LIPOATE A/B PROTEIN LIGASE FAMILY"/>
    <property type="match status" value="1"/>
</dbReference>
<proteinExistence type="predicted"/>
<sequence>MKISKLFWLDLRSSGISALERLSLEEALLRHDHRNWFLVGSHQPLDHKYLTKKDLPSYASPVPNPDCIVVMGVGGKPSELLNIPLVKSKKVLVTKRFSGGGTVVLDSNSIWTTFIGRNEDFLPHGVEPFPRSIMKWTADRLFGPAFNKLNNARLSPILVDENETSPSGFGNLGEKTMQKLDSDVSGPQFRLRENDYVLGDLKMGGNAQSIVKDGWLHHTSFLWDYEDSHMQYLMLPKKRPDYRGERSHRDFLVRLKSIYGDSSDIFVSSLHATCSQTALNVESIPLNRVMEEVVNNKLGGMDTWFEKCRTRILHKFD</sequence>
<dbReference type="SUPFAM" id="SSF55681">
    <property type="entry name" value="Class II aaRS and biotin synthetases"/>
    <property type="match status" value="1"/>
</dbReference>
<dbReference type="Pfam" id="PF21948">
    <property type="entry name" value="LplA-B_cat"/>
    <property type="match status" value="1"/>
</dbReference>
<accession>A0AAD2CRG3</accession>
<feature type="domain" description="BPL/LPL catalytic" evidence="1">
    <location>
        <begin position="63"/>
        <end position="261"/>
    </location>
</feature>
<reference evidence="2" key="1">
    <citation type="submission" date="2023-08" db="EMBL/GenBank/DDBJ databases">
        <authorList>
            <person name="Audoor S."/>
            <person name="Bilcke G."/>
        </authorList>
    </citation>
    <scope>NUCLEOTIDE SEQUENCE</scope>
</reference>
<evidence type="ECO:0000259" key="1">
    <source>
        <dbReference type="Pfam" id="PF21948"/>
    </source>
</evidence>
<comment type="caution">
    <text evidence="2">The sequence shown here is derived from an EMBL/GenBank/DDBJ whole genome shotgun (WGS) entry which is preliminary data.</text>
</comment>
<evidence type="ECO:0000313" key="3">
    <source>
        <dbReference type="Proteomes" id="UP001295423"/>
    </source>
</evidence>
<protein>
    <recommendedName>
        <fullName evidence="1">BPL/LPL catalytic domain-containing protein</fullName>
    </recommendedName>
</protein>
<keyword evidence="3" id="KW-1185">Reference proteome</keyword>
<dbReference type="InterPro" id="IPR004143">
    <property type="entry name" value="BPL_LPL_catalytic"/>
</dbReference>
<dbReference type="PANTHER" id="PTHR43506:SF1">
    <property type="entry name" value="BPL_LPL CATALYTIC DOMAIN-CONTAINING PROTEIN"/>
    <property type="match status" value="1"/>
</dbReference>